<feature type="transmembrane region" description="Helical" evidence="6">
    <location>
        <begin position="316"/>
        <end position="334"/>
    </location>
</feature>
<evidence type="ECO:0000313" key="9">
    <source>
        <dbReference type="Proteomes" id="UP000305067"/>
    </source>
</evidence>
<evidence type="ECO:0000259" key="7">
    <source>
        <dbReference type="PROSITE" id="PS50850"/>
    </source>
</evidence>
<dbReference type="InterPro" id="IPR011701">
    <property type="entry name" value="MFS"/>
</dbReference>
<evidence type="ECO:0000256" key="6">
    <source>
        <dbReference type="SAM" id="Phobius"/>
    </source>
</evidence>
<feature type="transmembrane region" description="Helical" evidence="6">
    <location>
        <begin position="88"/>
        <end position="109"/>
    </location>
</feature>
<feature type="transmembrane region" description="Helical" evidence="6">
    <location>
        <begin position="346"/>
        <end position="366"/>
    </location>
</feature>
<organism evidence="8 9">
    <name type="scientific">Pterulicium gracile</name>
    <dbReference type="NCBI Taxonomy" id="1884261"/>
    <lineage>
        <taxon>Eukaryota</taxon>
        <taxon>Fungi</taxon>
        <taxon>Dikarya</taxon>
        <taxon>Basidiomycota</taxon>
        <taxon>Agaricomycotina</taxon>
        <taxon>Agaricomycetes</taxon>
        <taxon>Agaricomycetidae</taxon>
        <taxon>Agaricales</taxon>
        <taxon>Pleurotineae</taxon>
        <taxon>Pterulaceae</taxon>
        <taxon>Pterulicium</taxon>
    </lineage>
</organism>
<feature type="transmembrane region" description="Helical" evidence="6">
    <location>
        <begin position="121"/>
        <end position="139"/>
    </location>
</feature>
<dbReference type="PROSITE" id="PS50850">
    <property type="entry name" value="MFS"/>
    <property type="match status" value="1"/>
</dbReference>
<keyword evidence="5 6" id="KW-0472">Membrane</keyword>
<dbReference type="GO" id="GO:0016020">
    <property type="term" value="C:membrane"/>
    <property type="evidence" value="ECO:0007669"/>
    <property type="project" value="UniProtKB-SubCell"/>
</dbReference>
<keyword evidence="4 6" id="KW-1133">Transmembrane helix</keyword>
<feature type="transmembrane region" description="Helical" evidence="6">
    <location>
        <begin position="438"/>
        <end position="458"/>
    </location>
</feature>
<feature type="transmembrane region" description="Helical" evidence="6">
    <location>
        <begin position="211"/>
        <end position="231"/>
    </location>
</feature>
<feature type="domain" description="Major facilitator superfamily (MFS) profile" evidence="7">
    <location>
        <begin position="51"/>
        <end position="464"/>
    </location>
</feature>
<feature type="transmembrane region" description="Helical" evidence="6">
    <location>
        <begin position="145"/>
        <end position="165"/>
    </location>
</feature>
<dbReference type="STRING" id="1884261.A0A5C3QQ80"/>
<dbReference type="Proteomes" id="UP000305067">
    <property type="component" value="Unassembled WGS sequence"/>
</dbReference>
<dbReference type="FunFam" id="1.20.1250.20:FF:000188">
    <property type="entry name" value="MFS general substrate transporter"/>
    <property type="match status" value="1"/>
</dbReference>
<protein>
    <submittedName>
        <fullName evidence="8">MFS general substrate transporter</fullName>
    </submittedName>
</protein>
<feature type="transmembrane region" description="Helical" evidence="6">
    <location>
        <begin position="278"/>
        <end position="296"/>
    </location>
</feature>
<reference evidence="8 9" key="1">
    <citation type="journal article" date="2019" name="Nat. Ecol. Evol.">
        <title>Megaphylogeny resolves global patterns of mushroom evolution.</title>
        <authorList>
            <person name="Varga T."/>
            <person name="Krizsan K."/>
            <person name="Foldi C."/>
            <person name="Dima B."/>
            <person name="Sanchez-Garcia M."/>
            <person name="Sanchez-Ramirez S."/>
            <person name="Szollosi G.J."/>
            <person name="Szarkandi J.G."/>
            <person name="Papp V."/>
            <person name="Albert L."/>
            <person name="Andreopoulos W."/>
            <person name="Angelini C."/>
            <person name="Antonin V."/>
            <person name="Barry K.W."/>
            <person name="Bougher N.L."/>
            <person name="Buchanan P."/>
            <person name="Buyck B."/>
            <person name="Bense V."/>
            <person name="Catcheside P."/>
            <person name="Chovatia M."/>
            <person name="Cooper J."/>
            <person name="Damon W."/>
            <person name="Desjardin D."/>
            <person name="Finy P."/>
            <person name="Geml J."/>
            <person name="Haridas S."/>
            <person name="Hughes K."/>
            <person name="Justo A."/>
            <person name="Karasinski D."/>
            <person name="Kautmanova I."/>
            <person name="Kiss B."/>
            <person name="Kocsube S."/>
            <person name="Kotiranta H."/>
            <person name="LaButti K.M."/>
            <person name="Lechner B.E."/>
            <person name="Liimatainen K."/>
            <person name="Lipzen A."/>
            <person name="Lukacs Z."/>
            <person name="Mihaltcheva S."/>
            <person name="Morgado L.N."/>
            <person name="Niskanen T."/>
            <person name="Noordeloos M.E."/>
            <person name="Ohm R.A."/>
            <person name="Ortiz-Santana B."/>
            <person name="Ovrebo C."/>
            <person name="Racz N."/>
            <person name="Riley R."/>
            <person name="Savchenko A."/>
            <person name="Shiryaev A."/>
            <person name="Soop K."/>
            <person name="Spirin V."/>
            <person name="Szebenyi C."/>
            <person name="Tomsovsky M."/>
            <person name="Tulloss R.E."/>
            <person name="Uehling J."/>
            <person name="Grigoriev I.V."/>
            <person name="Vagvolgyi C."/>
            <person name="Papp T."/>
            <person name="Martin F.M."/>
            <person name="Miettinen O."/>
            <person name="Hibbett D.S."/>
            <person name="Nagy L.G."/>
        </authorList>
    </citation>
    <scope>NUCLEOTIDE SEQUENCE [LARGE SCALE GENOMIC DNA]</scope>
    <source>
        <strain evidence="8 9">CBS 309.79</strain>
    </source>
</reference>
<dbReference type="SUPFAM" id="SSF103473">
    <property type="entry name" value="MFS general substrate transporter"/>
    <property type="match status" value="1"/>
</dbReference>
<dbReference type="PANTHER" id="PTHR43791:SF50">
    <property type="entry name" value="TRANSPORTER, PUTATIVE (AFU_ORTHOLOGUE AFUA_2G00840)-RELATED"/>
    <property type="match status" value="1"/>
</dbReference>
<feature type="transmembrane region" description="Helical" evidence="6">
    <location>
        <begin position="177"/>
        <end position="199"/>
    </location>
</feature>
<evidence type="ECO:0000256" key="3">
    <source>
        <dbReference type="ARBA" id="ARBA00022692"/>
    </source>
</evidence>
<dbReference type="InterPro" id="IPR036259">
    <property type="entry name" value="MFS_trans_sf"/>
</dbReference>
<feature type="transmembrane region" description="Helical" evidence="6">
    <location>
        <begin position="372"/>
        <end position="394"/>
    </location>
</feature>
<dbReference type="Pfam" id="PF07690">
    <property type="entry name" value="MFS_1"/>
    <property type="match status" value="1"/>
</dbReference>
<evidence type="ECO:0000256" key="1">
    <source>
        <dbReference type="ARBA" id="ARBA00004141"/>
    </source>
</evidence>
<sequence>MMSTQEQQPPTTTDVDAPADVKDIEGLSSHVLIDVPRDEEKRLLKKMDWLLLPVLAFMYLCNALDKGNVGNAKTDGWDKDIGLTGNQYYILVMIFYVPFCLFGTPIALFIKRYSAARVLPLMMVGFGSMALCTAAASNFSQVFAIRWFLGIFESAMLPGVVFYLSTFYKRSELASRVGVFYAAASISGAFSGLIAYGVFHIDHPRYHSWQFLFWIEGAATVMFATFAWFWLPRSTSTWWALTEREKVLARVRILSDSSISVDEKLDITDAFRPLKDPVYWVWGAISFSLGVPLASVNNFLPQIVHSMGYSTVKTNLYTVAPNVAATVALLALTFSSDHFRERSIHISIALSTTIVGFIVLGAIDPVAKKDVAYFACFLIAMGAFAPSVLVASWYSNNTLSESRRAVTAAVMVALANSAGLISTNVFRAKDEPKYTPALITSAIFGATCLCLTLALGMYQRWENRRRNREQGVNLRAQDVETEALGRGKDAPAFRYMY</sequence>
<feature type="transmembrane region" description="Helical" evidence="6">
    <location>
        <begin position="406"/>
        <end position="426"/>
    </location>
</feature>
<dbReference type="Gene3D" id="1.20.1250.20">
    <property type="entry name" value="MFS general substrate transporter like domains"/>
    <property type="match status" value="2"/>
</dbReference>
<keyword evidence="9" id="KW-1185">Reference proteome</keyword>
<dbReference type="AlphaFoldDB" id="A0A5C3QQ80"/>
<accession>A0A5C3QQ80</accession>
<dbReference type="OrthoDB" id="2985014at2759"/>
<dbReference type="InterPro" id="IPR020846">
    <property type="entry name" value="MFS_dom"/>
</dbReference>
<name>A0A5C3QQ80_9AGAR</name>
<evidence type="ECO:0000256" key="2">
    <source>
        <dbReference type="ARBA" id="ARBA00022448"/>
    </source>
</evidence>
<gene>
    <name evidence="8" type="ORF">BDV98DRAFT_397662</name>
</gene>
<evidence type="ECO:0000256" key="4">
    <source>
        <dbReference type="ARBA" id="ARBA00022989"/>
    </source>
</evidence>
<proteinExistence type="predicted"/>
<comment type="subcellular location">
    <subcellularLocation>
        <location evidence="1">Membrane</location>
        <topology evidence="1">Multi-pass membrane protein</topology>
    </subcellularLocation>
</comment>
<dbReference type="EMBL" id="ML178820">
    <property type="protein sequence ID" value="TFL03717.1"/>
    <property type="molecule type" value="Genomic_DNA"/>
</dbReference>
<dbReference type="GO" id="GO:0022857">
    <property type="term" value="F:transmembrane transporter activity"/>
    <property type="evidence" value="ECO:0007669"/>
    <property type="project" value="InterPro"/>
</dbReference>
<dbReference type="PANTHER" id="PTHR43791">
    <property type="entry name" value="PERMEASE-RELATED"/>
    <property type="match status" value="1"/>
</dbReference>
<dbReference type="FunFam" id="1.20.1250.20:FF:000013">
    <property type="entry name" value="MFS general substrate transporter"/>
    <property type="match status" value="1"/>
</dbReference>
<keyword evidence="2" id="KW-0813">Transport</keyword>
<keyword evidence="3 6" id="KW-0812">Transmembrane</keyword>
<evidence type="ECO:0000313" key="8">
    <source>
        <dbReference type="EMBL" id="TFL03717.1"/>
    </source>
</evidence>
<evidence type="ECO:0000256" key="5">
    <source>
        <dbReference type="ARBA" id="ARBA00023136"/>
    </source>
</evidence>